<comment type="function">
    <text evidence="4">Methylates the class 1 translation termination release factors RF1/PrfA and RF2/PrfB on the glutamine residue of the universally conserved GGQ motif.</text>
</comment>
<feature type="binding site" evidence="4">
    <location>
        <position position="147"/>
    </location>
    <ligand>
        <name>S-adenosyl-L-methionine</name>
        <dbReference type="ChEBI" id="CHEBI:59789"/>
    </ligand>
</feature>
<comment type="caution">
    <text evidence="4">Lacks conserved residue(s) required for the propagation of feature annotation.</text>
</comment>
<feature type="domain" description="Methyltransferase" evidence="5">
    <location>
        <begin position="114"/>
        <end position="240"/>
    </location>
</feature>
<dbReference type="RefSeq" id="WP_012641504.1">
    <property type="nucleotide sequence ID" value="NC_011959.1"/>
</dbReference>
<evidence type="ECO:0000259" key="5">
    <source>
        <dbReference type="Pfam" id="PF13847"/>
    </source>
</evidence>
<evidence type="ECO:0000256" key="3">
    <source>
        <dbReference type="ARBA" id="ARBA00022691"/>
    </source>
</evidence>
<dbReference type="SUPFAM" id="SSF53335">
    <property type="entry name" value="S-adenosyl-L-methionine-dependent methyltransferases"/>
    <property type="match status" value="1"/>
</dbReference>
<dbReference type="EMBL" id="CP001275">
    <property type="protein sequence ID" value="ACM06037.1"/>
    <property type="molecule type" value="Genomic_DNA"/>
</dbReference>
<dbReference type="Proteomes" id="UP000000447">
    <property type="component" value="Chromosome"/>
</dbReference>
<dbReference type="InterPro" id="IPR004556">
    <property type="entry name" value="HemK-like"/>
</dbReference>
<evidence type="ECO:0000256" key="1">
    <source>
        <dbReference type="ARBA" id="ARBA00022603"/>
    </source>
</evidence>
<keyword evidence="3 4" id="KW-0949">S-adenosyl-L-methionine</keyword>
<dbReference type="EC" id="2.1.1.297" evidence="4"/>
<evidence type="ECO:0000313" key="7">
    <source>
        <dbReference type="EMBL" id="ACM06037.1"/>
    </source>
</evidence>
<reference evidence="7 8" key="1">
    <citation type="journal article" date="2009" name="PLoS ONE">
        <title>Complete genome sequence of the aerobic CO-oxidizing thermophile Thermomicrobium roseum.</title>
        <authorList>
            <person name="Wu D."/>
            <person name="Raymond J."/>
            <person name="Wu M."/>
            <person name="Chatterji S."/>
            <person name="Ren Q."/>
            <person name="Graham J.E."/>
            <person name="Bryant D.A."/>
            <person name="Robb F."/>
            <person name="Colman A."/>
            <person name="Tallon L.J."/>
            <person name="Badger J.H."/>
            <person name="Madupu R."/>
            <person name="Ward N.L."/>
            <person name="Eisen J.A."/>
        </authorList>
    </citation>
    <scope>NUCLEOTIDE SEQUENCE [LARGE SCALE GENOMIC DNA]</scope>
    <source>
        <strain evidence="8">ATCC 27502 / DSM 5159 / P-2</strain>
    </source>
</reference>
<evidence type="ECO:0000256" key="4">
    <source>
        <dbReference type="HAMAP-Rule" id="MF_02126"/>
    </source>
</evidence>
<dbReference type="InterPro" id="IPR025714">
    <property type="entry name" value="Methyltranfer_dom"/>
</dbReference>
<comment type="catalytic activity">
    <reaction evidence="4">
        <text>L-glutaminyl-[peptide chain release factor] + S-adenosyl-L-methionine = N(5)-methyl-L-glutaminyl-[peptide chain release factor] + S-adenosyl-L-homocysteine + H(+)</text>
        <dbReference type="Rhea" id="RHEA:42896"/>
        <dbReference type="Rhea" id="RHEA-COMP:10271"/>
        <dbReference type="Rhea" id="RHEA-COMP:10272"/>
        <dbReference type="ChEBI" id="CHEBI:15378"/>
        <dbReference type="ChEBI" id="CHEBI:30011"/>
        <dbReference type="ChEBI" id="CHEBI:57856"/>
        <dbReference type="ChEBI" id="CHEBI:59789"/>
        <dbReference type="ChEBI" id="CHEBI:61891"/>
        <dbReference type="EC" id="2.1.1.297"/>
    </reaction>
</comment>
<dbReference type="STRING" id="309801.trd_0090"/>
<name>B9L2A8_THERP</name>
<dbReference type="PANTHER" id="PTHR18895">
    <property type="entry name" value="HEMK METHYLTRANSFERASE"/>
    <property type="match status" value="1"/>
</dbReference>
<dbReference type="CDD" id="cd02440">
    <property type="entry name" value="AdoMet_MTases"/>
    <property type="match status" value="1"/>
</dbReference>
<dbReference type="InterPro" id="IPR029063">
    <property type="entry name" value="SAM-dependent_MTases_sf"/>
</dbReference>
<dbReference type="HOGENOM" id="CLU_018398_3_1_0"/>
<dbReference type="KEGG" id="tro:trd_0090"/>
<dbReference type="InterPro" id="IPR019874">
    <property type="entry name" value="RF_methyltr_PrmC"/>
</dbReference>
<evidence type="ECO:0000259" key="6">
    <source>
        <dbReference type="Pfam" id="PF17827"/>
    </source>
</evidence>
<dbReference type="Gene3D" id="1.10.8.10">
    <property type="entry name" value="DNA helicase RuvA subunit, C-terminal domain"/>
    <property type="match status" value="1"/>
</dbReference>
<protein>
    <recommendedName>
        <fullName evidence="4">Release factor glutamine methyltransferase</fullName>
        <shortName evidence="4">RF MTase</shortName>
        <ecNumber evidence="4">2.1.1.297</ecNumber>
    </recommendedName>
    <alternativeName>
        <fullName evidence="4">N5-glutamine methyltransferase PrmC</fullName>
    </alternativeName>
    <alternativeName>
        <fullName evidence="4">Protein-(glutamine-N5) MTase PrmC</fullName>
    </alternativeName>
    <alternativeName>
        <fullName evidence="4">Protein-glutamine N-methyltransferase PrmC</fullName>
    </alternativeName>
</protein>
<accession>B9L2A8</accession>
<dbReference type="Pfam" id="PF17827">
    <property type="entry name" value="PrmC_N"/>
    <property type="match status" value="1"/>
</dbReference>
<feature type="binding site" evidence="4">
    <location>
        <begin position="121"/>
        <end position="125"/>
    </location>
    <ligand>
        <name>S-adenosyl-L-methionine</name>
        <dbReference type="ChEBI" id="CHEBI:59789"/>
    </ligand>
</feature>
<keyword evidence="2 4" id="KW-0808">Transferase</keyword>
<dbReference type="GO" id="GO:0102559">
    <property type="term" value="F:peptide chain release factor N(5)-glutamine methyltransferase activity"/>
    <property type="evidence" value="ECO:0007669"/>
    <property type="project" value="UniProtKB-EC"/>
</dbReference>
<dbReference type="Pfam" id="PF13847">
    <property type="entry name" value="Methyltransf_31"/>
    <property type="match status" value="1"/>
</dbReference>
<dbReference type="Gene3D" id="3.40.50.150">
    <property type="entry name" value="Vaccinia Virus protein VP39"/>
    <property type="match status" value="1"/>
</dbReference>
<dbReference type="eggNOG" id="COG2890">
    <property type="taxonomic scope" value="Bacteria"/>
</dbReference>
<organism evidence="7 8">
    <name type="scientific">Thermomicrobium roseum (strain ATCC 27502 / DSM 5159 / P-2)</name>
    <dbReference type="NCBI Taxonomy" id="309801"/>
    <lineage>
        <taxon>Bacteria</taxon>
        <taxon>Pseudomonadati</taxon>
        <taxon>Thermomicrobiota</taxon>
        <taxon>Thermomicrobia</taxon>
        <taxon>Thermomicrobiales</taxon>
        <taxon>Thermomicrobiaceae</taxon>
        <taxon>Thermomicrobium</taxon>
    </lineage>
</organism>
<feature type="domain" description="Release factor glutamine methyltransferase N-terminal" evidence="6">
    <location>
        <begin position="6"/>
        <end position="75"/>
    </location>
</feature>
<dbReference type="PANTHER" id="PTHR18895:SF74">
    <property type="entry name" value="MTRF1L RELEASE FACTOR GLUTAMINE METHYLTRANSFERASE"/>
    <property type="match status" value="1"/>
</dbReference>
<dbReference type="HAMAP" id="MF_02126">
    <property type="entry name" value="RF_methyltr_PrmC"/>
    <property type="match status" value="1"/>
</dbReference>
<dbReference type="InterPro" id="IPR040758">
    <property type="entry name" value="PrmC_N"/>
</dbReference>
<evidence type="ECO:0000313" key="8">
    <source>
        <dbReference type="Proteomes" id="UP000000447"/>
    </source>
</evidence>
<gene>
    <name evidence="4" type="primary">prmC</name>
    <name evidence="7" type="ordered locus">trd_0090</name>
</gene>
<dbReference type="NCBIfam" id="TIGR00536">
    <property type="entry name" value="hemK_fam"/>
    <property type="match status" value="1"/>
</dbReference>
<dbReference type="InterPro" id="IPR050320">
    <property type="entry name" value="N5-glutamine_MTase"/>
</dbReference>
<sequence>MLTLRDVLRRATERLRQSGSPTPRLDAEVLLCHVLGIDRAELYRRLPEQPPGTLERFWELVARRERGEPVAYLTGHREFYGLDFLVTPETLIPRPETEFLVTWAAERLRARHDEPRCVDVGTGCGAIIVSLAVTLGKQHPAVLVGSDRSLAALQVARVNRERLAPGRVHLVCGDLLSWCRGPLDLVVANLPYLRPDQWHPGLAWEPAEALFAPDEGFGWYARLLPQVATLLRSGGGCIVEIDPAQAERALSTARSLFPHGKIAIRRDLAGLSRYLTIELPDPT</sequence>
<keyword evidence="8" id="KW-1185">Reference proteome</keyword>
<dbReference type="AlphaFoldDB" id="B9L2A8"/>
<comment type="similarity">
    <text evidence="4">Belongs to the protein N5-glutamine methyltransferase family. PrmC subfamily.</text>
</comment>
<keyword evidence="1 4" id="KW-0489">Methyltransferase</keyword>
<dbReference type="GO" id="GO:0032259">
    <property type="term" value="P:methylation"/>
    <property type="evidence" value="ECO:0007669"/>
    <property type="project" value="UniProtKB-KW"/>
</dbReference>
<evidence type="ECO:0000256" key="2">
    <source>
        <dbReference type="ARBA" id="ARBA00022679"/>
    </source>
</evidence>
<feature type="binding site" evidence="4">
    <location>
        <position position="189"/>
    </location>
    <ligand>
        <name>S-adenosyl-L-methionine</name>
        <dbReference type="ChEBI" id="CHEBI:59789"/>
    </ligand>
</feature>
<proteinExistence type="inferred from homology"/>
<dbReference type="NCBIfam" id="TIGR03534">
    <property type="entry name" value="RF_mod_PrmC"/>
    <property type="match status" value="1"/>
</dbReference>